<keyword evidence="3" id="KW-1185">Reference proteome</keyword>
<dbReference type="Gene3D" id="2.160.20.120">
    <property type="match status" value="1"/>
</dbReference>
<dbReference type="Pfam" id="PF13349">
    <property type="entry name" value="DUF4097"/>
    <property type="match status" value="1"/>
</dbReference>
<organism evidence="2 3">
    <name type="scientific">Sporosarcina oncorhynchi</name>
    <dbReference type="NCBI Taxonomy" id="3056444"/>
    <lineage>
        <taxon>Bacteria</taxon>
        <taxon>Bacillati</taxon>
        <taxon>Bacillota</taxon>
        <taxon>Bacilli</taxon>
        <taxon>Bacillales</taxon>
        <taxon>Caryophanaceae</taxon>
        <taxon>Sporosarcina</taxon>
    </lineage>
</organism>
<dbReference type="InterPro" id="IPR025164">
    <property type="entry name" value="Toastrack_DUF4097"/>
</dbReference>
<sequence>MLNIKRLSIIASLLLLIGIVGSIATYKFIAKPESLTEKIEDDHFTDIEISTNDGKIELVPTNEKNTRIEVSGHRLTDNFSAMVTNSTLSISYQEKTKKFYSFGLAQNSASMKIYIPRKSYHSIAVHANNGRLIVQELDADDMILKANNGKISASELKAKKIIVSAKDGSIDLQEIHSDELNVKSNNGRITANSLSGTTIELQAKDGSIDLQQIHSDELNVKSNNGRITANSLRGTTFKLQANDGRIRLTDVAADSISLDSRNGKIELEDVTGALLAQANDGSINLTTDKLDHPIDFSTHNGKIHIQTNHEPIDTEIQAQARNGSIKIFGKKESHAVFGTGENIIDLSSNDGRIIVEKQ</sequence>
<name>A0ABZ0L3H5_9BACL</name>
<protein>
    <submittedName>
        <fullName evidence="2">DUF4097 family beta strand repeat-containing protein</fullName>
    </submittedName>
</protein>
<dbReference type="PANTHER" id="PTHR34094:SF1">
    <property type="entry name" value="PROTEIN FAM185A"/>
    <property type="match status" value="1"/>
</dbReference>
<proteinExistence type="predicted"/>
<evidence type="ECO:0000313" key="3">
    <source>
        <dbReference type="Proteomes" id="UP001303902"/>
    </source>
</evidence>
<dbReference type="Proteomes" id="UP001303902">
    <property type="component" value="Chromosome"/>
</dbReference>
<accession>A0ABZ0L3H5</accession>
<feature type="domain" description="DUF4097" evidence="1">
    <location>
        <begin position="45"/>
        <end position="211"/>
    </location>
</feature>
<evidence type="ECO:0000259" key="1">
    <source>
        <dbReference type="Pfam" id="PF13349"/>
    </source>
</evidence>
<gene>
    <name evidence="2" type="ORF">QWT69_12385</name>
</gene>
<dbReference type="RefSeq" id="WP_317966083.1">
    <property type="nucleotide sequence ID" value="NZ_CP129118.1"/>
</dbReference>
<dbReference type="PANTHER" id="PTHR34094">
    <property type="match status" value="1"/>
</dbReference>
<dbReference type="EMBL" id="CP129118">
    <property type="protein sequence ID" value="WOV86673.1"/>
    <property type="molecule type" value="Genomic_DNA"/>
</dbReference>
<evidence type="ECO:0000313" key="2">
    <source>
        <dbReference type="EMBL" id="WOV86673.1"/>
    </source>
</evidence>
<reference evidence="2 3" key="1">
    <citation type="submission" date="2023-06" db="EMBL/GenBank/DDBJ databases">
        <title>Sporosarcina sp. nov., isolated from Korean tranditional fermented seafood 'Jeotgal'.</title>
        <authorList>
            <person name="Yang A.I."/>
            <person name="Shin N.-R."/>
        </authorList>
    </citation>
    <scope>NUCLEOTIDE SEQUENCE [LARGE SCALE GENOMIC DNA]</scope>
    <source>
        <strain evidence="2 3">T2O-4</strain>
    </source>
</reference>